<comment type="caution">
    <text evidence="2">The sequence shown here is derived from an EMBL/GenBank/DDBJ whole genome shotgun (WGS) entry which is preliminary data.</text>
</comment>
<keyword evidence="1" id="KW-0812">Transmembrane</keyword>
<gene>
    <name evidence="2" type="ORF">H8K33_12315</name>
</gene>
<dbReference type="EMBL" id="JACOFU010000004">
    <property type="protein sequence ID" value="MBC3832300.1"/>
    <property type="molecule type" value="Genomic_DNA"/>
</dbReference>
<dbReference type="RefSeq" id="WP_186891327.1">
    <property type="nucleotide sequence ID" value="NZ_JACOFU010000004.1"/>
</dbReference>
<keyword evidence="1" id="KW-1133">Transmembrane helix</keyword>
<feature type="transmembrane region" description="Helical" evidence="1">
    <location>
        <begin position="101"/>
        <end position="122"/>
    </location>
</feature>
<evidence type="ECO:0000313" key="3">
    <source>
        <dbReference type="Proteomes" id="UP000643610"/>
    </source>
</evidence>
<feature type="transmembrane region" description="Helical" evidence="1">
    <location>
        <begin position="75"/>
        <end position="95"/>
    </location>
</feature>
<accession>A0ABR6XS56</accession>
<keyword evidence="3" id="KW-1185">Reference proteome</keyword>
<feature type="transmembrane region" description="Helical" evidence="1">
    <location>
        <begin position="12"/>
        <end position="32"/>
    </location>
</feature>
<dbReference type="Proteomes" id="UP000643610">
    <property type="component" value="Unassembled WGS sequence"/>
</dbReference>
<evidence type="ECO:0000256" key="1">
    <source>
        <dbReference type="SAM" id="Phobius"/>
    </source>
</evidence>
<keyword evidence="1" id="KW-0472">Membrane</keyword>
<evidence type="ECO:0000313" key="2">
    <source>
        <dbReference type="EMBL" id="MBC3832300.1"/>
    </source>
</evidence>
<sequence length="128" mass="13664">MNKLSINTQSRNELNASIILAAITWSLTMIFADEIIAANGHDVFNLFPLLPVVIFSSAVFRHLKRVGSSAAPEVAQNMAVAGLIASAFAAIYSHADGAGFAQLSAMAIYTCFAVSLATISFIRNCIKR</sequence>
<proteinExistence type="predicted"/>
<protein>
    <recommendedName>
        <fullName evidence="4">EamA domain-containing protein</fullName>
    </recommendedName>
</protein>
<evidence type="ECO:0008006" key="4">
    <source>
        <dbReference type="Google" id="ProtNLM"/>
    </source>
</evidence>
<feature type="transmembrane region" description="Helical" evidence="1">
    <location>
        <begin position="44"/>
        <end position="63"/>
    </location>
</feature>
<name>A0ABR6XS56_9BURK</name>
<organism evidence="2 3">
    <name type="scientific">Undibacterium amnicola</name>
    <dbReference type="NCBI Taxonomy" id="1834038"/>
    <lineage>
        <taxon>Bacteria</taxon>
        <taxon>Pseudomonadati</taxon>
        <taxon>Pseudomonadota</taxon>
        <taxon>Betaproteobacteria</taxon>
        <taxon>Burkholderiales</taxon>
        <taxon>Oxalobacteraceae</taxon>
        <taxon>Undibacterium</taxon>
    </lineage>
</organism>
<reference evidence="2 3" key="1">
    <citation type="submission" date="2020-08" db="EMBL/GenBank/DDBJ databases">
        <title>Novel species isolated from subtropical streams in China.</title>
        <authorList>
            <person name="Lu H."/>
        </authorList>
    </citation>
    <scope>NUCLEOTIDE SEQUENCE [LARGE SCALE GENOMIC DNA]</scope>
    <source>
        <strain evidence="2 3">KCTC 52442</strain>
    </source>
</reference>